<dbReference type="Gene3D" id="3.30.50.10">
    <property type="entry name" value="Erythroid Transcription Factor GATA-1, subunit A"/>
    <property type="match status" value="1"/>
</dbReference>
<dbReference type="InterPro" id="IPR001628">
    <property type="entry name" value="Znf_hrmn_rcpt"/>
</dbReference>
<dbReference type="PROSITE" id="PS51030">
    <property type="entry name" value="NUCLEAR_REC_DBD_2"/>
    <property type="match status" value="1"/>
</dbReference>
<dbReference type="AlphaFoldDB" id="A0AAD4NHS6"/>
<reference evidence="12" key="1">
    <citation type="submission" date="2022-01" db="EMBL/GenBank/DDBJ databases">
        <title>Genome Sequence Resource for Two Populations of Ditylenchus destructor, the Migratory Endoparasitic Phytonematode.</title>
        <authorList>
            <person name="Zhang H."/>
            <person name="Lin R."/>
            <person name="Xie B."/>
        </authorList>
    </citation>
    <scope>NUCLEOTIDE SEQUENCE</scope>
    <source>
        <strain evidence="12">BazhouSP</strain>
    </source>
</reference>
<dbReference type="Pfam" id="PF00105">
    <property type="entry name" value="zf-C4"/>
    <property type="match status" value="1"/>
</dbReference>
<dbReference type="EMBL" id="JAKKPZ010000002">
    <property type="protein sequence ID" value="KAI1725811.1"/>
    <property type="molecule type" value="Genomic_DNA"/>
</dbReference>
<evidence type="ECO:0000256" key="4">
    <source>
        <dbReference type="ARBA" id="ARBA00023015"/>
    </source>
</evidence>
<dbReference type="Pfam" id="PF00104">
    <property type="entry name" value="Hormone_recep"/>
    <property type="match status" value="1"/>
</dbReference>
<keyword evidence="1" id="KW-0479">Metal-binding</keyword>
<dbReference type="PRINTS" id="PR00047">
    <property type="entry name" value="STROIDFINGER"/>
</dbReference>
<dbReference type="InterPro" id="IPR013088">
    <property type="entry name" value="Znf_NHR/GATA"/>
</dbReference>
<evidence type="ECO:0000256" key="9">
    <source>
        <dbReference type="SAM" id="Coils"/>
    </source>
</evidence>
<keyword evidence="7" id="KW-0675">Receptor</keyword>
<evidence type="ECO:0000256" key="8">
    <source>
        <dbReference type="ARBA" id="ARBA00023242"/>
    </source>
</evidence>
<accession>A0AAD4NHS6</accession>
<proteinExistence type="predicted"/>
<dbReference type="InterPro" id="IPR035500">
    <property type="entry name" value="NHR-like_dom_sf"/>
</dbReference>
<dbReference type="SMART" id="SM00430">
    <property type="entry name" value="HOLI"/>
    <property type="match status" value="1"/>
</dbReference>
<dbReference type="GO" id="GO:0008270">
    <property type="term" value="F:zinc ion binding"/>
    <property type="evidence" value="ECO:0007669"/>
    <property type="project" value="UniProtKB-KW"/>
</dbReference>
<feature type="coiled-coil region" evidence="9">
    <location>
        <begin position="154"/>
        <end position="181"/>
    </location>
</feature>
<evidence type="ECO:0000256" key="3">
    <source>
        <dbReference type="ARBA" id="ARBA00022833"/>
    </source>
</evidence>
<dbReference type="GO" id="GO:0005634">
    <property type="term" value="C:nucleus"/>
    <property type="evidence" value="ECO:0007669"/>
    <property type="project" value="TreeGrafter"/>
</dbReference>
<keyword evidence="8" id="KW-0539">Nucleus</keyword>
<comment type="caution">
    <text evidence="12">The sequence shown here is derived from an EMBL/GenBank/DDBJ whole genome shotgun (WGS) entry which is preliminary data.</text>
</comment>
<dbReference type="GO" id="GO:0006357">
    <property type="term" value="P:regulation of transcription by RNA polymerase II"/>
    <property type="evidence" value="ECO:0007669"/>
    <property type="project" value="TreeGrafter"/>
</dbReference>
<dbReference type="PANTHER" id="PTHR46011:SF28">
    <property type="entry name" value="NUCLEAR HORMONE RECEPTOR FAMILY MEMBER NHR-71"/>
    <property type="match status" value="1"/>
</dbReference>
<evidence type="ECO:0000259" key="10">
    <source>
        <dbReference type="PROSITE" id="PS51030"/>
    </source>
</evidence>
<feature type="domain" description="NR LBD" evidence="11">
    <location>
        <begin position="149"/>
        <end position="409"/>
    </location>
</feature>
<evidence type="ECO:0000259" key="11">
    <source>
        <dbReference type="PROSITE" id="PS51843"/>
    </source>
</evidence>
<dbReference type="SMART" id="SM00399">
    <property type="entry name" value="ZnF_C4"/>
    <property type="match status" value="1"/>
</dbReference>
<dbReference type="GO" id="GO:0003700">
    <property type="term" value="F:DNA-binding transcription factor activity"/>
    <property type="evidence" value="ECO:0007669"/>
    <property type="project" value="InterPro"/>
</dbReference>
<evidence type="ECO:0000313" key="12">
    <source>
        <dbReference type="EMBL" id="KAI1725811.1"/>
    </source>
</evidence>
<dbReference type="SUPFAM" id="SSF57716">
    <property type="entry name" value="Glucocorticoid receptor-like (DNA-binding domain)"/>
    <property type="match status" value="1"/>
</dbReference>
<gene>
    <name evidence="12" type="ORF">DdX_02491</name>
</gene>
<dbReference type="Gene3D" id="1.10.565.10">
    <property type="entry name" value="Retinoid X Receptor"/>
    <property type="match status" value="1"/>
</dbReference>
<evidence type="ECO:0000313" key="13">
    <source>
        <dbReference type="Proteomes" id="UP001201812"/>
    </source>
</evidence>
<keyword evidence="3" id="KW-0862">Zinc</keyword>
<dbReference type="SUPFAM" id="SSF48508">
    <property type="entry name" value="Nuclear receptor ligand-binding domain"/>
    <property type="match status" value="1"/>
</dbReference>
<keyword evidence="9" id="KW-0175">Coiled coil</keyword>
<dbReference type="GO" id="GO:0043565">
    <property type="term" value="F:sequence-specific DNA binding"/>
    <property type="evidence" value="ECO:0007669"/>
    <property type="project" value="InterPro"/>
</dbReference>
<evidence type="ECO:0000256" key="7">
    <source>
        <dbReference type="ARBA" id="ARBA00023170"/>
    </source>
</evidence>
<keyword evidence="5" id="KW-0238">DNA-binding</keyword>
<dbReference type="PROSITE" id="PS51843">
    <property type="entry name" value="NR_LBD"/>
    <property type="match status" value="1"/>
</dbReference>
<keyword evidence="4" id="KW-0805">Transcription regulation</keyword>
<evidence type="ECO:0000256" key="1">
    <source>
        <dbReference type="ARBA" id="ARBA00022723"/>
    </source>
</evidence>
<sequence length="410" mass="46911">MNNCKSALPDVQGEQPKESKPLCVICGDTSECQRFGADACRACGAFFKRSLSGPQPAKYRCRLSQKCEIDKETRSNCRWCRFQKCLEAGMNISKNEDDQSSACPKTVTNETERITLADGYAIPNKADKIKIMRECMEITSRRQLVGFEYEFPILERVHMAYQRLQTRRDELNDRCEGGKRNFTKRKFELTEYIRTIPQEVRFVAEMLAAVQGFSELTEIDRTLLLKRFWTKFVVFERAYDTYRVLDPNASNLEIIFPQGAIVDAIDGVVISGLINNEASSIYKPWWLATARELVPLFNRMRPTDIEISFCFILLIYNASDISTQISQGGGTFVAAILKSVYKELNDYYNNSFGKEDSTPVNIVERVVELLNLISTAEKILADRQERKLMDSVFSMFKKGVPFDDIFDPDA</sequence>
<name>A0AAD4NHS6_9BILA</name>
<keyword evidence="2" id="KW-0863">Zinc-finger</keyword>
<organism evidence="12 13">
    <name type="scientific">Ditylenchus destructor</name>
    <dbReference type="NCBI Taxonomy" id="166010"/>
    <lineage>
        <taxon>Eukaryota</taxon>
        <taxon>Metazoa</taxon>
        <taxon>Ecdysozoa</taxon>
        <taxon>Nematoda</taxon>
        <taxon>Chromadorea</taxon>
        <taxon>Rhabditida</taxon>
        <taxon>Tylenchina</taxon>
        <taxon>Tylenchomorpha</taxon>
        <taxon>Sphaerularioidea</taxon>
        <taxon>Anguinidae</taxon>
        <taxon>Anguininae</taxon>
        <taxon>Ditylenchus</taxon>
    </lineage>
</organism>
<dbReference type="Proteomes" id="UP001201812">
    <property type="component" value="Unassembled WGS sequence"/>
</dbReference>
<keyword evidence="13" id="KW-1185">Reference proteome</keyword>
<evidence type="ECO:0000256" key="2">
    <source>
        <dbReference type="ARBA" id="ARBA00022771"/>
    </source>
</evidence>
<evidence type="ECO:0000256" key="5">
    <source>
        <dbReference type="ARBA" id="ARBA00023125"/>
    </source>
</evidence>
<protein>
    <submittedName>
        <fullName evidence="12">Zinc finger, c4 type (Two domains) domain-containing protein</fullName>
    </submittedName>
</protein>
<evidence type="ECO:0000256" key="6">
    <source>
        <dbReference type="ARBA" id="ARBA00023163"/>
    </source>
</evidence>
<dbReference type="InterPro" id="IPR000536">
    <property type="entry name" value="Nucl_hrmn_rcpt_lig-bd"/>
</dbReference>
<keyword evidence="6" id="KW-0804">Transcription</keyword>
<dbReference type="PANTHER" id="PTHR46011">
    <property type="entry name" value="NUCLEAR HORMONE RECEPTOR FAMILY MEMBER NHR-86-RELATED"/>
    <property type="match status" value="1"/>
</dbReference>
<feature type="domain" description="Nuclear receptor" evidence="10">
    <location>
        <begin position="20"/>
        <end position="97"/>
    </location>
</feature>